<name>A0ABP6UF73_9ACTN</name>
<comment type="caution">
    <text evidence="1">The sequence shown here is derived from an EMBL/GenBank/DDBJ whole genome shotgun (WGS) entry which is preliminary data.</text>
</comment>
<organism evidence="1 2">
    <name type="scientific">Streptomyces prasinosporus</name>
    <dbReference type="NCBI Taxonomy" id="68256"/>
    <lineage>
        <taxon>Bacteria</taxon>
        <taxon>Bacillati</taxon>
        <taxon>Actinomycetota</taxon>
        <taxon>Actinomycetes</taxon>
        <taxon>Kitasatosporales</taxon>
        <taxon>Streptomycetaceae</taxon>
        <taxon>Streptomyces</taxon>
        <taxon>Streptomyces albogriseolus group</taxon>
    </lineage>
</organism>
<dbReference type="EMBL" id="BAAAXF010000082">
    <property type="protein sequence ID" value="GAA3505388.1"/>
    <property type="molecule type" value="Genomic_DNA"/>
</dbReference>
<protein>
    <submittedName>
        <fullName evidence="1">Uncharacterized protein</fullName>
    </submittedName>
</protein>
<gene>
    <name evidence="1" type="ORF">GCM10019016_125010</name>
</gene>
<accession>A0ABP6UF73</accession>
<reference evidence="2" key="1">
    <citation type="journal article" date="2019" name="Int. J. Syst. Evol. Microbiol.">
        <title>The Global Catalogue of Microorganisms (GCM) 10K type strain sequencing project: providing services to taxonomists for standard genome sequencing and annotation.</title>
        <authorList>
            <consortium name="The Broad Institute Genomics Platform"/>
            <consortium name="The Broad Institute Genome Sequencing Center for Infectious Disease"/>
            <person name="Wu L."/>
            <person name="Ma J."/>
        </authorList>
    </citation>
    <scope>NUCLEOTIDE SEQUENCE [LARGE SCALE GENOMIC DNA]</scope>
    <source>
        <strain evidence="2">JCM 4816</strain>
    </source>
</reference>
<dbReference type="Proteomes" id="UP001501455">
    <property type="component" value="Unassembled WGS sequence"/>
</dbReference>
<evidence type="ECO:0000313" key="2">
    <source>
        <dbReference type="Proteomes" id="UP001501455"/>
    </source>
</evidence>
<sequence>MCSISVLPKARSSGVGWMQLTGQTDTQVASLQQVWVIAKAMVVRSAEGPGWGRLYVVR</sequence>
<keyword evidence="2" id="KW-1185">Reference proteome</keyword>
<evidence type="ECO:0000313" key="1">
    <source>
        <dbReference type="EMBL" id="GAA3505388.1"/>
    </source>
</evidence>
<proteinExistence type="predicted"/>